<evidence type="ECO:0000256" key="1">
    <source>
        <dbReference type="ARBA" id="ARBA00004613"/>
    </source>
</evidence>
<evidence type="ECO:0000256" key="3">
    <source>
        <dbReference type="SAM" id="SignalP"/>
    </source>
</evidence>
<dbReference type="InterPro" id="IPR050557">
    <property type="entry name" value="RTX_toxin/Mannuronan_C5-epim"/>
</dbReference>
<name>A0A2T0JZP7_9ACTN</name>
<keyword evidence="2" id="KW-0964">Secreted</keyword>
<dbReference type="PRINTS" id="PR00313">
    <property type="entry name" value="CABNDNGRPT"/>
</dbReference>
<evidence type="ECO:0000313" key="4">
    <source>
        <dbReference type="EMBL" id="PRX15999.1"/>
    </source>
</evidence>
<organism evidence="4 5">
    <name type="scientific">Actinoplanes italicus</name>
    <dbReference type="NCBI Taxonomy" id="113567"/>
    <lineage>
        <taxon>Bacteria</taxon>
        <taxon>Bacillati</taxon>
        <taxon>Actinomycetota</taxon>
        <taxon>Actinomycetes</taxon>
        <taxon>Micromonosporales</taxon>
        <taxon>Micromonosporaceae</taxon>
        <taxon>Actinoplanes</taxon>
    </lineage>
</organism>
<sequence length="319" mass="32059">MNLKYRRTLAAFGATAAALAATTLFASPAQAATAGLATAGKSTVSFRALMERTNKVSVTISGRTVTLTDRVAVKAGKGCKQVTRYKVRCTTSQATKLIKVALGDRNDYVRNYTGVFMLAGGSTGNDTLIGGPGGDQLQGGPGNDKLYGGNGRGELFGDSGADRIVGGSGYDYVAAGSGNDTVYGGAGGDQLHGEAGNDTIYAGIGNDTVRGWGGNDKLWGDGGNDFLMGDAGNDAIAGEAGDDVLVGEIYKAVNGKGVSSGSATAVDRLYAGANTPVGDICLESSSKTTTSGCEWFSAVASATAAGSPSVTRVSPSALD</sequence>
<comment type="caution">
    <text evidence="4">The sequence shown here is derived from an EMBL/GenBank/DDBJ whole genome shotgun (WGS) entry which is preliminary data.</text>
</comment>
<dbReference type="RefSeq" id="WP_106327616.1">
    <property type="nucleotide sequence ID" value="NZ_BOMO01000087.1"/>
</dbReference>
<gene>
    <name evidence="4" type="ORF">CLV67_12146</name>
</gene>
<evidence type="ECO:0000313" key="5">
    <source>
        <dbReference type="Proteomes" id="UP000239415"/>
    </source>
</evidence>
<evidence type="ECO:0000256" key="2">
    <source>
        <dbReference type="ARBA" id="ARBA00022525"/>
    </source>
</evidence>
<dbReference type="AlphaFoldDB" id="A0A2T0JZP7"/>
<feature type="chain" id="PRO_5015500400" evidence="3">
    <location>
        <begin position="32"/>
        <end position="319"/>
    </location>
</feature>
<dbReference type="GO" id="GO:0005576">
    <property type="term" value="C:extracellular region"/>
    <property type="evidence" value="ECO:0007669"/>
    <property type="project" value="UniProtKB-SubCell"/>
</dbReference>
<protein>
    <submittedName>
        <fullName evidence="4">Hemolysin type calcium-binding protein</fullName>
    </submittedName>
</protein>
<dbReference type="OrthoDB" id="3289679at2"/>
<feature type="signal peptide" evidence="3">
    <location>
        <begin position="1"/>
        <end position="31"/>
    </location>
</feature>
<dbReference type="PANTHER" id="PTHR38340:SF1">
    <property type="entry name" value="S-LAYER PROTEIN"/>
    <property type="match status" value="1"/>
</dbReference>
<dbReference type="PROSITE" id="PS00330">
    <property type="entry name" value="HEMOLYSIN_CALCIUM"/>
    <property type="match status" value="1"/>
</dbReference>
<dbReference type="InterPro" id="IPR006311">
    <property type="entry name" value="TAT_signal"/>
</dbReference>
<dbReference type="GO" id="GO:0005509">
    <property type="term" value="F:calcium ion binding"/>
    <property type="evidence" value="ECO:0007669"/>
    <property type="project" value="InterPro"/>
</dbReference>
<dbReference type="SUPFAM" id="SSF51120">
    <property type="entry name" value="beta-Roll"/>
    <property type="match status" value="1"/>
</dbReference>
<reference evidence="4 5" key="1">
    <citation type="submission" date="2018-03" db="EMBL/GenBank/DDBJ databases">
        <title>Genomic Encyclopedia of Archaeal and Bacterial Type Strains, Phase II (KMG-II): from individual species to whole genera.</title>
        <authorList>
            <person name="Goeker M."/>
        </authorList>
    </citation>
    <scope>NUCLEOTIDE SEQUENCE [LARGE SCALE GENOMIC DNA]</scope>
    <source>
        <strain evidence="4 5">DSM 43146</strain>
    </source>
</reference>
<dbReference type="InterPro" id="IPR018511">
    <property type="entry name" value="Hemolysin-typ_Ca-bd_CS"/>
</dbReference>
<keyword evidence="5" id="KW-1185">Reference proteome</keyword>
<accession>A0A2T0JZP7</accession>
<keyword evidence="3" id="KW-0732">Signal</keyword>
<dbReference type="PANTHER" id="PTHR38340">
    <property type="entry name" value="S-LAYER PROTEIN"/>
    <property type="match status" value="1"/>
</dbReference>
<dbReference type="PROSITE" id="PS51318">
    <property type="entry name" value="TAT"/>
    <property type="match status" value="1"/>
</dbReference>
<proteinExistence type="predicted"/>
<dbReference type="InterPro" id="IPR011049">
    <property type="entry name" value="Serralysin-like_metalloprot_C"/>
</dbReference>
<dbReference type="Pfam" id="PF00353">
    <property type="entry name" value="HemolysinCabind"/>
    <property type="match status" value="3"/>
</dbReference>
<dbReference type="InterPro" id="IPR001343">
    <property type="entry name" value="Hemolysn_Ca-bd"/>
</dbReference>
<dbReference type="Proteomes" id="UP000239415">
    <property type="component" value="Unassembled WGS sequence"/>
</dbReference>
<comment type="subcellular location">
    <subcellularLocation>
        <location evidence="1">Secreted</location>
    </subcellularLocation>
</comment>
<dbReference type="EMBL" id="PVMZ01000021">
    <property type="protein sequence ID" value="PRX15999.1"/>
    <property type="molecule type" value="Genomic_DNA"/>
</dbReference>
<dbReference type="Gene3D" id="2.150.10.10">
    <property type="entry name" value="Serralysin-like metalloprotease, C-terminal"/>
    <property type="match status" value="2"/>
</dbReference>